<dbReference type="OrthoDB" id="5287717at2759"/>
<name>A0A6A7BBH6_9PLEO</name>
<evidence type="ECO:0000313" key="2">
    <source>
        <dbReference type="EMBL" id="KAF2852784.1"/>
    </source>
</evidence>
<dbReference type="Proteomes" id="UP000799423">
    <property type="component" value="Unassembled WGS sequence"/>
</dbReference>
<organism evidence="2 3">
    <name type="scientific">Plenodomus tracheiphilus IPT5</name>
    <dbReference type="NCBI Taxonomy" id="1408161"/>
    <lineage>
        <taxon>Eukaryota</taxon>
        <taxon>Fungi</taxon>
        <taxon>Dikarya</taxon>
        <taxon>Ascomycota</taxon>
        <taxon>Pezizomycotina</taxon>
        <taxon>Dothideomycetes</taxon>
        <taxon>Pleosporomycetidae</taxon>
        <taxon>Pleosporales</taxon>
        <taxon>Pleosporineae</taxon>
        <taxon>Leptosphaeriaceae</taxon>
        <taxon>Plenodomus</taxon>
    </lineage>
</organism>
<accession>A0A6A7BBH6</accession>
<dbReference type="EMBL" id="MU006297">
    <property type="protein sequence ID" value="KAF2852784.1"/>
    <property type="molecule type" value="Genomic_DNA"/>
</dbReference>
<dbReference type="AlphaFoldDB" id="A0A6A7BBH6"/>
<feature type="region of interest" description="Disordered" evidence="1">
    <location>
        <begin position="1"/>
        <end position="21"/>
    </location>
</feature>
<keyword evidence="3" id="KW-1185">Reference proteome</keyword>
<feature type="compositionally biased region" description="Basic and acidic residues" evidence="1">
    <location>
        <begin position="1"/>
        <end position="15"/>
    </location>
</feature>
<protein>
    <submittedName>
        <fullName evidence="2">Uncharacterized protein</fullName>
    </submittedName>
</protein>
<reference evidence="2" key="1">
    <citation type="submission" date="2020-01" db="EMBL/GenBank/DDBJ databases">
        <authorList>
            <consortium name="DOE Joint Genome Institute"/>
            <person name="Haridas S."/>
            <person name="Albert R."/>
            <person name="Binder M."/>
            <person name="Bloem J."/>
            <person name="Labutti K."/>
            <person name="Salamov A."/>
            <person name="Andreopoulos B."/>
            <person name="Baker S.E."/>
            <person name="Barry K."/>
            <person name="Bills G."/>
            <person name="Bluhm B.H."/>
            <person name="Cannon C."/>
            <person name="Castanera R."/>
            <person name="Culley D.E."/>
            <person name="Daum C."/>
            <person name="Ezra D."/>
            <person name="Gonzalez J.B."/>
            <person name="Henrissat B."/>
            <person name="Kuo A."/>
            <person name="Liang C."/>
            <person name="Lipzen A."/>
            <person name="Lutzoni F."/>
            <person name="Magnuson J."/>
            <person name="Mondo S."/>
            <person name="Nolan M."/>
            <person name="Ohm R."/>
            <person name="Pangilinan J."/>
            <person name="Park H.-J."/>
            <person name="Ramirez L."/>
            <person name="Alfaro M."/>
            <person name="Sun H."/>
            <person name="Tritt A."/>
            <person name="Yoshinaga Y."/>
            <person name="Zwiers L.-H."/>
            <person name="Turgeon B.G."/>
            <person name="Goodwin S.B."/>
            <person name="Spatafora J.W."/>
            <person name="Crous P.W."/>
            <person name="Grigoriev I.V."/>
        </authorList>
    </citation>
    <scope>NUCLEOTIDE SEQUENCE</scope>
    <source>
        <strain evidence="2">IPT5</strain>
    </source>
</reference>
<evidence type="ECO:0000313" key="3">
    <source>
        <dbReference type="Proteomes" id="UP000799423"/>
    </source>
</evidence>
<proteinExistence type="predicted"/>
<evidence type="ECO:0000256" key="1">
    <source>
        <dbReference type="SAM" id="MobiDB-lite"/>
    </source>
</evidence>
<gene>
    <name evidence="2" type="ORF">T440DRAFT_466360</name>
</gene>
<sequence length="62" mass="6965">MGAEPSDHERRDLRKTSNTLKKQDCVALDEIPALVGDTKPELSHGRIGLVNDVKADKKKFYE</sequence>